<dbReference type="InterPro" id="IPR004603">
    <property type="entry name" value="DNA_mismatch_endonuc_vsr"/>
</dbReference>
<feature type="compositionally biased region" description="Basic residues" evidence="7">
    <location>
        <begin position="1"/>
        <end position="11"/>
    </location>
</feature>
<name>A0A6I1GRF1_9BIFI</name>
<proteinExistence type="inferred from homology"/>
<gene>
    <name evidence="8" type="ORF">F7D09_0834</name>
</gene>
<feature type="compositionally biased region" description="Polar residues" evidence="7">
    <location>
        <begin position="12"/>
        <end position="22"/>
    </location>
</feature>
<evidence type="ECO:0000256" key="2">
    <source>
        <dbReference type="ARBA" id="ARBA00022759"/>
    </source>
</evidence>
<evidence type="ECO:0000256" key="7">
    <source>
        <dbReference type="SAM" id="MobiDB-lite"/>
    </source>
</evidence>
<keyword evidence="9" id="KW-1185">Reference proteome</keyword>
<dbReference type="SUPFAM" id="SSF52980">
    <property type="entry name" value="Restriction endonuclease-like"/>
    <property type="match status" value="1"/>
</dbReference>
<sequence length="308" mass="35276">MSITTKRKKRNAQAQASPTAGCSSGKRRYRTKLDAKIALASARKLKRGPARPKDERRYYFCPDCYGYHLTSKPYWNRTATAKKHVRQTPATVPPSATIKGVAAFVECIDGSWIYTIPEFAIRGASASQQEAKTTVRAMMKIVAPGAKTSFRYYSDDQDIELFYAKQVAGSQAEVTTDKDSYMEPLLAQLRSRLFRNGFRFRKYDSRYEGTPDIVLPKYRIMVFVDACLWHDRAECRRRSLPPETLRIWHDAHAESRGEALECRQRLAAEGWIILTYWECWFCDNRKREKRLGAFLADVRRSAALGSTG</sequence>
<keyword evidence="3" id="KW-0227">DNA damage</keyword>
<accession>A0A6I1GRF1</accession>
<comment type="similarity">
    <text evidence="6">Belongs to the Vsr family.</text>
</comment>
<organism evidence="8 9">
    <name type="scientific">Bifidobacterium leontopitheci</name>
    <dbReference type="NCBI Taxonomy" id="2650774"/>
    <lineage>
        <taxon>Bacteria</taxon>
        <taxon>Bacillati</taxon>
        <taxon>Actinomycetota</taxon>
        <taxon>Actinomycetes</taxon>
        <taxon>Bifidobacteriales</taxon>
        <taxon>Bifidobacteriaceae</taxon>
        <taxon>Bifidobacterium</taxon>
    </lineage>
</organism>
<evidence type="ECO:0000256" key="3">
    <source>
        <dbReference type="ARBA" id="ARBA00022763"/>
    </source>
</evidence>
<evidence type="ECO:0000256" key="4">
    <source>
        <dbReference type="ARBA" id="ARBA00022801"/>
    </source>
</evidence>
<dbReference type="GO" id="GO:0004519">
    <property type="term" value="F:endonuclease activity"/>
    <property type="evidence" value="ECO:0007669"/>
    <property type="project" value="UniProtKB-KW"/>
</dbReference>
<evidence type="ECO:0000256" key="1">
    <source>
        <dbReference type="ARBA" id="ARBA00022722"/>
    </source>
</evidence>
<evidence type="ECO:0000256" key="5">
    <source>
        <dbReference type="ARBA" id="ARBA00023204"/>
    </source>
</evidence>
<dbReference type="Pfam" id="PF03852">
    <property type="entry name" value="Vsr"/>
    <property type="match status" value="1"/>
</dbReference>
<dbReference type="RefSeq" id="WP_193312320.1">
    <property type="nucleotide sequence ID" value="NZ_JBHSKZ010000027.1"/>
</dbReference>
<comment type="caution">
    <text evidence="8">The sequence shown here is derived from an EMBL/GenBank/DDBJ whole genome shotgun (WGS) entry which is preliminary data.</text>
</comment>
<dbReference type="Gene3D" id="3.40.960.10">
    <property type="entry name" value="VSR Endonuclease"/>
    <property type="match status" value="1"/>
</dbReference>
<reference evidence="8 9" key="1">
    <citation type="submission" date="2019-09" db="EMBL/GenBank/DDBJ databases">
        <title>Characterization of the phylogenetic diversity of two novel species belonging to the genus Bifidobacterium: Bifidobacterium cebidarum sp. nov. and Bifidobacterium leontopitheci sp. nov.</title>
        <authorList>
            <person name="Lugli G.A."/>
            <person name="Duranti S."/>
            <person name="Milani C."/>
            <person name="Turroni F."/>
            <person name="Ventura M."/>
        </authorList>
    </citation>
    <scope>NUCLEOTIDE SEQUENCE [LARGE SCALE GENOMIC DNA]</scope>
    <source>
        <strain evidence="8 9">LMG 31471</strain>
    </source>
</reference>
<dbReference type="AlphaFoldDB" id="A0A6I1GRF1"/>
<evidence type="ECO:0000313" key="9">
    <source>
        <dbReference type="Proteomes" id="UP000441772"/>
    </source>
</evidence>
<keyword evidence="5" id="KW-0234">DNA repair</keyword>
<dbReference type="GO" id="GO:0016787">
    <property type="term" value="F:hydrolase activity"/>
    <property type="evidence" value="ECO:0007669"/>
    <property type="project" value="UniProtKB-KW"/>
</dbReference>
<evidence type="ECO:0000256" key="6">
    <source>
        <dbReference type="ARBA" id="ARBA00029466"/>
    </source>
</evidence>
<feature type="region of interest" description="Disordered" evidence="7">
    <location>
        <begin position="1"/>
        <end position="28"/>
    </location>
</feature>
<keyword evidence="2 8" id="KW-0255">Endonuclease</keyword>
<evidence type="ECO:0000313" key="8">
    <source>
        <dbReference type="EMBL" id="KAB7790728.1"/>
    </source>
</evidence>
<keyword evidence="4" id="KW-0378">Hydrolase</keyword>
<dbReference type="Proteomes" id="UP000441772">
    <property type="component" value="Unassembled WGS sequence"/>
</dbReference>
<dbReference type="InterPro" id="IPR011335">
    <property type="entry name" value="Restrct_endonuc-II-like"/>
</dbReference>
<protein>
    <submittedName>
        <fullName evidence="8">DNA mismatch endonuclease Vsr</fullName>
    </submittedName>
</protein>
<keyword evidence="1" id="KW-0540">Nuclease</keyword>
<dbReference type="EMBL" id="WBVT01000008">
    <property type="protein sequence ID" value="KAB7790728.1"/>
    <property type="molecule type" value="Genomic_DNA"/>
</dbReference>
<dbReference type="GO" id="GO:0006298">
    <property type="term" value="P:mismatch repair"/>
    <property type="evidence" value="ECO:0007669"/>
    <property type="project" value="InterPro"/>
</dbReference>